<feature type="compositionally biased region" description="Low complexity" evidence="13">
    <location>
        <begin position="816"/>
        <end position="829"/>
    </location>
</feature>
<dbReference type="GO" id="GO:0032259">
    <property type="term" value="P:methylation"/>
    <property type="evidence" value="ECO:0007669"/>
    <property type="project" value="UniProtKB-KW"/>
</dbReference>
<reference evidence="16 17" key="1">
    <citation type="journal article" date="2014" name="Nat. Commun.">
        <title>Klebsormidium flaccidum genome reveals primary factors for plant terrestrial adaptation.</title>
        <authorList>
            <person name="Hori K."/>
            <person name="Maruyama F."/>
            <person name="Fujisawa T."/>
            <person name="Togashi T."/>
            <person name="Yamamoto N."/>
            <person name="Seo M."/>
            <person name="Sato S."/>
            <person name="Yamada T."/>
            <person name="Mori H."/>
            <person name="Tajima N."/>
            <person name="Moriyama T."/>
            <person name="Ikeuchi M."/>
            <person name="Watanabe M."/>
            <person name="Wada H."/>
            <person name="Kobayashi K."/>
            <person name="Saito M."/>
            <person name="Masuda T."/>
            <person name="Sasaki-Sekimoto Y."/>
            <person name="Mashiguchi K."/>
            <person name="Awai K."/>
            <person name="Shimojima M."/>
            <person name="Masuda S."/>
            <person name="Iwai M."/>
            <person name="Nobusawa T."/>
            <person name="Narise T."/>
            <person name="Kondo S."/>
            <person name="Saito H."/>
            <person name="Sato R."/>
            <person name="Murakawa M."/>
            <person name="Ihara Y."/>
            <person name="Oshima-Yamada Y."/>
            <person name="Ohtaka K."/>
            <person name="Satoh M."/>
            <person name="Sonobe K."/>
            <person name="Ishii M."/>
            <person name="Ohtani R."/>
            <person name="Kanamori-Sato M."/>
            <person name="Honoki R."/>
            <person name="Miyazaki D."/>
            <person name="Mochizuki H."/>
            <person name="Umetsu J."/>
            <person name="Higashi K."/>
            <person name="Shibata D."/>
            <person name="Kamiya Y."/>
            <person name="Sato N."/>
            <person name="Nakamura Y."/>
            <person name="Tabata S."/>
            <person name="Ida S."/>
            <person name="Kurokawa K."/>
            <person name="Ohta H."/>
        </authorList>
    </citation>
    <scope>NUCLEOTIDE SEQUENCE [LARGE SCALE GENOMIC DNA]</scope>
    <source>
        <strain evidence="16 17">NIES-2285</strain>
    </source>
</reference>
<dbReference type="InterPro" id="IPR013083">
    <property type="entry name" value="Znf_RING/FYVE/PHD"/>
</dbReference>
<dbReference type="SUPFAM" id="SSF56672">
    <property type="entry name" value="DNA/RNA polymerases"/>
    <property type="match status" value="1"/>
</dbReference>
<dbReference type="SUPFAM" id="SSF53098">
    <property type="entry name" value="Ribonuclease H-like"/>
    <property type="match status" value="1"/>
</dbReference>
<evidence type="ECO:0000256" key="9">
    <source>
        <dbReference type="ARBA" id="ARBA00022801"/>
    </source>
</evidence>
<keyword evidence="7" id="KW-0255">Endonuclease</keyword>
<dbReference type="CDD" id="cd09274">
    <property type="entry name" value="RNase_HI_RT_Ty3"/>
    <property type="match status" value="1"/>
</dbReference>
<dbReference type="GO" id="GO:0003676">
    <property type="term" value="F:nucleic acid binding"/>
    <property type="evidence" value="ECO:0007669"/>
    <property type="project" value="InterPro"/>
</dbReference>
<evidence type="ECO:0000256" key="11">
    <source>
        <dbReference type="ARBA" id="ARBA00022918"/>
    </source>
</evidence>
<feature type="compositionally biased region" description="Basic and acidic residues" evidence="13">
    <location>
        <begin position="781"/>
        <end position="797"/>
    </location>
</feature>
<keyword evidence="3" id="KW-0949">S-adenosyl-L-methionine</keyword>
<dbReference type="Pfam" id="PF00628">
    <property type="entry name" value="PHD"/>
    <property type="match status" value="1"/>
</dbReference>
<feature type="region of interest" description="Disordered" evidence="13">
    <location>
        <begin position="417"/>
        <end position="522"/>
    </location>
</feature>
<dbReference type="InterPro" id="IPR018117">
    <property type="entry name" value="C5_DNA_meth_AS"/>
</dbReference>
<accession>A0A1Y1IAJ0</accession>
<feature type="region of interest" description="Disordered" evidence="13">
    <location>
        <begin position="536"/>
        <end position="565"/>
    </location>
</feature>
<dbReference type="GO" id="GO:0015074">
    <property type="term" value="P:DNA integration"/>
    <property type="evidence" value="ECO:0007669"/>
    <property type="project" value="InterPro"/>
</dbReference>
<dbReference type="InterPro" id="IPR043128">
    <property type="entry name" value="Rev_trsase/Diguanyl_cyclase"/>
</dbReference>
<dbReference type="InterPro" id="IPR001584">
    <property type="entry name" value="Integrase_cat-core"/>
</dbReference>
<dbReference type="PANTHER" id="PTHR37984:SF5">
    <property type="entry name" value="PROTEIN NYNRIN-LIKE"/>
    <property type="match status" value="1"/>
</dbReference>
<feature type="domain" description="Integrase catalytic" evidence="15">
    <location>
        <begin position="2787"/>
        <end position="2950"/>
    </location>
</feature>
<dbReference type="Proteomes" id="UP000054558">
    <property type="component" value="Unassembled WGS sequence"/>
</dbReference>
<feature type="compositionally biased region" description="Basic and acidic residues" evidence="13">
    <location>
        <begin position="21"/>
        <end position="34"/>
    </location>
</feature>
<feature type="region of interest" description="Disordered" evidence="13">
    <location>
        <begin position="1873"/>
        <end position="1892"/>
    </location>
</feature>
<dbReference type="Gene3D" id="3.30.420.10">
    <property type="entry name" value="Ribonuclease H-like superfamily/Ribonuclease H"/>
    <property type="match status" value="1"/>
</dbReference>
<keyword evidence="8 12" id="KW-0863">Zinc-finger</keyword>
<evidence type="ECO:0000256" key="10">
    <source>
        <dbReference type="ARBA" id="ARBA00022833"/>
    </source>
</evidence>
<dbReference type="InterPro" id="IPR012337">
    <property type="entry name" value="RNaseH-like_sf"/>
</dbReference>
<evidence type="ECO:0000256" key="2">
    <source>
        <dbReference type="ARBA" id="ARBA00022679"/>
    </source>
</evidence>
<dbReference type="FunFam" id="3.10.20.370:FF:000001">
    <property type="entry name" value="Retrovirus-related Pol polyprotein from transposon 17.6-like protein"/>
    <property type="match status" value="1"/>
</dbReference>
<feature type="compositionally biased region" description="Basic and acidic residues" evidence="13">
    <location>
        <begin position="1882"/>
        <end position="1892"/>
    </location>
</feature>
<dbReference type="Pfam" id="PF17921">
    <property type="entry name" value="Integrase_H2C2"/>
    <property type="match status" value="1"/>
</dbReference>
<dbReference type="GO" id="GO:0003964">
    <property type="term" value="F:RNA-directed DNA polymerase activity"/>
    <property type="evidence" value="ECO:0007669"/>
    <property type="project" value="UniProtKB-KW"/>
</dbReference>
<feature type="compositionally biased region" description="Pro residues" evidence="13">
    <location>
        <begin position="483"/>
        <end position="493"/>
    </location>
</feature>
<keyword evidence="17" id="KW-1185">Reference proteome</keyword>
<dbReference type="Gene3D" id="3.10.10.10">
    <property type="entry name" value="HIV Type 1 Reverse Transcriptase, subunit A, domain 1"/>
    <property type="match status" value="1"/>
</dbReference>
<evidence type="ECO:0000259" key="14">
    <source>
        <dbReference type="PROSITE" id="PS50016"/>
    </source>
</evidence>
<dbReference type="EMBL" id="DF237340">
    <property type="protein sequence ID" value="GAQ87975.1"/>
    <property type="molecule type" value="Genomic_DNA"/>
</dbReference>
<keyword evidence="10" id="KW-0862">Zinc</keyword>
<dbReference type="InterPro" id="IPR000477">
    <property type="entry name" value="RT_dom"/>
</dbReference>
<dbReference type="STRING" id="105231.A0A1Y1IAJ0"/>
<evidence type="ECO:0000256" key="6">
    <source>
        <dbReference type="ARBA" id="ARBA00022723"/>
    </source>
</evidence>
<keyword evidence="4" id="KW-0548">Nucleotidyltransferase</keyword>
<dbReference type="OrthoDB" id="5978043at2759"/>
<feature type="region of interest" description="Disordered" evidence="13">
    <location>
        <begin position="1084"/>
        <end position="1106"/>
    </location>
</feature>
<keyword evidence="11" id="KW-0695">RNA-directed DNA polymerase</keyword>
<dbReference type="Gene3D" id="3.30.70.270">
    <property type="match status" value="2"/>
</dbReference>
<dbReference type="GO" id="GO:0008168">
    <property type="term" value="F:methyltransferase activity"/>
    <property type="evidence" value="ECO:0007669"/>
    <property type="project" value="UniProtKB-KW"/>
</dbReference>
<dbReference type="FunFam" id="3.30.70.270:FF:000063">
    <property type="entry name" value="Zinc knuckle domaincontaining protein"/>
    <property type="match status" value="1"/>
</dbReference>
<dbReference type="GO" id="GO:0008270">
    <property type="term" value="F:zinc ion binding"/>
    <property type="evidence" value="ECO:0007669"/>
    <property type="project" value="UniProtKB-KW"/>
</dbReference>
<gene>
    <name evidence="16" type="ORF">KFL_003910010</name>
</gene>
<dbReference type="InterPro" id="IPR019787">
    <property type="entry name" value="Znf_PHD-finger"/>
</dbReference>
<dbReference type="InterPro" id="IPR036397">
    <property type="entry name" value="RNaseH_sf"/>
</dbReference>
<feature type="region of interest" description="Disordered" evidence="13">
    <location>
        <begin position="2053"/>
        <end position="2077"/>
    </location>
</feature>
<dbReference type="SUPFAM" id="SSF57903">
    <property type="entry name" value="FYVE/PHD zinc finger"/>
    <property type="match status" value="1"/>
</dbReference>
<keyword evidence="6" id="KW-0479">Metal-binding</keyword>
<feature type="compositionally biased region" description="Basic and acidic residues" evidence="13">
    <location>
        <begin position="683"/>
        <end position="700"/>
    </location>
</feature>
<feature type="compositionally biased region" description="Low complexity" evidence="13">
    <location>
        <begin position="1120"/>
        <end position="1134"/>
    </location>
</feature>
<evidence type="ECO:0000256" key="4">
    <source>
        <dbReference type="ARBA" id="ARBA00022695"/>
    </source>
</evidence>
<evidence type="ECO:0000256" key="13">
    <source>
        <dbReference type="SAM" id="MobiDB-lite"/>
    </source>
</evidence>
<evidence type="ECO:0000259" key="15">
    <source>
        <dbReference type="PROSITE" id="PS50994"/>
    </source>
</evidence>
<feature type="compositionally biased region" description="Pro residues" evidence="13">
    <location>
        <begin position="645"/>
        <end position="664"/>
    </location>
</feature>
<dbReference type="GO" id="GO:0004519">
    <property type="term" value="F:endonuclease activity"/>
    <property type="evidence" value="ECO:0007669"/>
    <property type="project" value="UniProtKB-KW"/>
</dbReference>
<evidence type="ECO:0000256" key="12">
    <source>
        <dbReference type="PROSITE-ProRule" id="PRU00146"/>
    </source>
</evidence>
<evidence type="ECO:0000256" key="1">
    <source>
        <dbReference type="ARBA" id="ARBA00022603"/>
    </source>
</evidence>
<dbReference type="Gene3D" id="3.30.40.10">
    <property type="entry name" value="Zinc/RING finger domain, C3HC4 (zinc finger)"/>
    <property type="match status" value="1"/>
</dbReference>
<feature type="region of interest" description="Disordered" evidence="13">
    <location>
        <begin position="1117"/>
        <end position="1136"/>
    </location>
</feature>
<protein>
    <submittedName>
        <fullName evidence="16">Uncharacterized protein</fullName>
    </submittedName>
</protein>
<dbReference type="InterPro" id="IPR050951">
    <property type="entry name" value="Retrovirus_Pol_polyprotein"/>
</dbReference>
<dbReference type="InterPro" id="IPR041373">
    <property type="entry name" value="RT_RNaseH"/>
</dbReference>
<proteinExistence type="predicted"/>
<dbReference type="InterPro" id="IPR029063">
    <property type="entry name" value="SAM-dependent_MTases_sf"/>
</dbReference>
<keyword evidence="9" id="KW-0378">Hydrolase</keyword>
<dbReference type="SUPFAM" id="SSF53335">
    <property type="entry name" value="S-adenosyl-L-methionine-dependent methyltransferases"/>
    <property type="match status" value="1"/>
</dbReference>
<keyword evidence="1" id="KW-0489">Methyltransferase</keyword>
<feature type="region of interest" description="Disordered" evidence="13">
    <location>
        <begin position="633"/>
        <end position="846"/>
    </location>
</feature>
<evidence type="ECO:0000313" key="16">
    <source>
        <dbReference type="EMBL" id="GAQ87975.1"/>
    </source>
</evidence>
<dbReference type="PROSITE" id="PS00094">
    <property type="entry name" value="C5_MTASE_1"/>
    <property type="match status" value="1"/>
</dbReference>
<evidence type="ECO:0000256" key="5">
    <source>
        <dbReference type="ARBA" id="ARBA00022722"/>
    </source>
</evidence>
<organism evidence="16 17">
    <name type="scientific">Klebsormidium nitens</name>
    <name type="common">Green alga</name>
    <name type="synonym">Ulothrix nitens</name>
    <dbReference type="NCBI Taxonomy" id="105231"/>
    <lineage>
        <taxon>Eukaryota</taxon>
        <taxon>Viridiplantae</taxon>
        <taxon>Streptophyta</taxon>
        <taxon>Klebsormidiophyceae</taxon>
        <taxon>Klebsormidiales</taxon>
        <taxon>Klebsormidiaceae</taxon>
        <taxon>Klebsormidium</taxon>
    </lineage>
</organism>
<dbReference type="InterPro" id="IPR001965">
    <property type="entry name" value="Znf_PHD"/>
</dbReference>
<keyword evidence="5" id="KW-0540">Nuclease</keyword>
<dbReference type="PROSITE" id="PS50994">
    <property type="entry name" value="INTEGRASE"/>
    <property type="match status" value="1"/>
</dbReference>
<evidence type="ECO:0000256" key="8">
    <source>
        <dbReference type="ARBA" id="ARBA00022771"/>
    </source>
</evidence>
<name>A0A1Y1IAJ0_KLENI</name>
<feature type="compositionally biased region" description="Basic and acidic residues" evidence="13">
    <location>
        <begin position="80"/>
        <end position="90"/>
    </location>
</feature>
<evidence type="ECO:0000256" key="3">
    <source>
        <dbReference type="ARBA" id="ARBA00022691"/>
    </source>
</evidence>
<dbReference type="CDD" id="cd01647">
    <property type="entry name" value="RT_LTR"/>
    <property type="match status" value="1"/>
</dbReference>
<feature type="region of interest" description="Disordered" evidence="13">
    <location>
        <begin position="1"/>
        <end position="140"/>
    </location>
</feature>
<feature type="compositionally biased region" description="Polar residues" evidence="13">
    <location>
        <begin position="554"/>
        <end position="565"/>
    </location>
</feature>
<feature type="region of interest" description="Disordered" evidence="13">
    <location>
        <begin position="2536"/>
        <end position="2623"/>
    </location>
</feature>
<dbReference type="InterPro" id="IPR041588">
    <property type="entry name" value="Integrase_H2C2"/>
</dbReference>
<sequence>MPVNLQEVKVEKSTSAQKGGKQSEEKKVVPKPPEKPLPAATGQKTDTQDKGKKKAPPEEPSEPKSAVKEKRGKRPVPAGEKAETEHEKEGTAVVDAPPTKKAKKRPRGSKPREAGGGSRNQGEPWEYLGGPLPGAFNHNDPDLQAAQARVAGLEKEDWVVRFDEVFKTVPTTEDPFYQREADRREFPALVDQSPDYYRDEYRGLLIFALSHASPERRESLIDPIWARGRVVEIAYAKRAGFAEENSATHRRPWYSYAGDDFDPAAEAAAGRPTVPPEKEVAVGEDPVWKRWLDEAGAPRAADYPKFSTVPYPASYEAQTRWFWKEGGPFVYGLPPAGNRFPSESQVREQIALNIALERVAGLEWSGNAHPQKLSQLQVLLRREANTYYLGWRPPIGHKEDMYDGQLMNDTMALGGWGAVSNDVPGEEPDEGVERAPWPPEGEPERKPSPSEEEQPEGTKEPNPPAETGPEEGGLTQTAGGRAPSPPAEIPPPASSGKGPADTAGEGRKQRPTRKTGGKPAAKAVAPLEAAALLGGEDQHGYSTPPEDFEEGAAQGQNGKVRSPSSSYMGVFSELPDFVQHPDTEAAHILLFFSERSFGPAGAVSSGHTVPSFGPTADPAAVEAFMANVEDPGLQTVHVGPSSSPLAPPPPPPPPPAPAKPPAPEGTPLAPGKPTGERTGSNGEGHEAGGKGDSPGDRGKDLGGGGALASGTDVAPEVPLAVPSGSAVFDAAPAGSCNVENRMVPWEQEATIRRTPGAQTPPSSPEPGEEELRKRQYGIPPPDEHPGVQPQRDPKDDDPGSGPGHPSGGSGPSVELPPAGRAAPAQNAPASQHGSAGTPQPTAPVHSTGASIAMPVEAYSAMCPCNLDPILELLEPAARATLVEKVRNLPAYRGNRARERVRAPIFHNTRSEVLINGKPLRGVAILDTGAMPLLVGKPGVAQLGLTDDDVIKDAVRLGLADDKVSAMFGVTREPLVFRFNPGTKTDTVLKVRAVITAAPYDFLVGNVVLWTLGGIVDAWREQFRYRLHWREGPQGAGNTEGFIPIRYERETGARHMPQVFYNSMLLRQGGVDRWRVYGPQRAPTPLESLPDLVSEDESGVVSSAGSIPDLNELPDFLEMASPDSSRSSTPDSLPDLEPVGQMELERLGDPAPVVAVEHEGWHGVYYRDDPDFRFVAPYPMDERWIWWLEYIATGQVGRSAVSRSNWDEERARLHRLATDLEDSLFGQWKLPEWHPEMVQRRRELAQIYTLILVYLAWLDFHNEEFAVMESVRSWEAQLHQALDWSVRERRALRLEDMVQVCPRAARLGLSGGEADSTARRLEQVMANGAAQRHNSVHVRNIVTCLRRQTRNDMQHSVDTPRYLLARPGLVVSREERRGFQPAFKRTLVSCHTHLSKLLAGIPDPAGPVDPQEVAHRELVHGVSPLWGSLEGYPPPALNYMRRQDEWGRPEPPPGWDYRLQTSHIYYRELYEFLAVHPRSLEEQFWMERNWERIGNFRNRDFPQMDDLLLMQNQRRREPPVVEVGEDEIAPVAEADPDALEDGVPPAADAPWDGLPQGLLTQPPVGQELSVIGSRTAYYRETVGLNSVPTFSPIFAEGLYITVMLLFGGIGAELKGLLRAGLYIKRLFYVENDPGARIAFGTRLRDLHHRYPEQLGPQAFHTTQSSMPWDIREVGERELRRAVGSECQDPINLVTISSPCQGFSRANRQALGLEDDRSGLIVEAWRILDTLQQIQRPWGFDVGFIFEMVDASDHPSPPARWGFEQLDAICGGQPGQGILIDAAKLGSAAHRVRTFWTNLAPGPLIQARYDEYDCGQAMNKVEARDVLEPFLTVQSALEDDPRVRGYFPMNVAGEPIRVFPTLVATPGSYAFRFQGPDRPGPGMRYDRNKREWDEPNANERERIMGLIPGSTAAPGLTEANRRRRVILNKTATGQLSWRAAGASTRSWGGGQKGKNGKNGRSPEISENGSVRGEATSAAEGEGERGRGSLGRVAVSGRRAAPEEGAGGEPTKGSQEQRREPDPVNNKAEGKDGKGSGLEGLRSLAEGGREIVPKLQAQAAGKAPAEKGASQFGAKGSEKPFEWGDEQIWPGLQPEQREAVKELLEEMSDVFAWSIYDLSDTAIDGVEFEVEFTDDKPIWSPRRRYSPYETELLKAYVEERLAAKLIAPLKLPPGVKEPFVAATVMPRKKDAEGNWTERRMCGDYRPHNDKTVPDKYPMPVADELFDDLGGSDCFSTLDLRMGYHQIRIREGDEWKLAFWGHDDIYMPLRTPFGPKNAPALFQRLMDRVLRQLRKVARAFIDDISVHARGFTDHLAALRAVFQELRRHNIKSVSNPGAVKVEAIQRIPYPTSVTAVKQFLGIVNYYRKFLKGCSAVARPLNDLLKKDVDFLGDLLEECKTAVDSPKTMLTSAPLLVRPDPSRDYELHTDWSAAGCGAILQQRDDAGEERVVAYASRSNNRAESNYSSYAGECLAAVWGVRYFRVYLYGRKFILYTDHRPLEWLMTSPNLTGMHARWALMLQEFEFEVKYRKGLINMNADGLSRSPLPETDDLTGARVHEDPPAAGEEAAGGGTRPSALLAWQASEATEPREGAEPLSMEEAGGEVYEPGTHDYENLPSELPIPGPSDYGAVDTNLPVPADGDLGGNQARARTDIWEDAHTLEFLNTGRLRETWGKPEERRVRARAASYRFASGVTFHRLQEGVETETASKDVLLRRLAGGEERVVPEPSERLNVVRKIHDYTGHWGEKRTAQLLRRAYWWPGMYDTVSHGVSSCPQCERTKASLNVKMSGMQSLPIMGQGYRWSLDFAGPLLMTRTKKRFVLVIVEHFSKWCELVALPSKHSAKVAEVFLGILTRFGACAEVLTDNGKEFEGEFDTLCQKLYLDHRTTSRYHPQANGLTERLVYSIIQGVTKIGTDADRRNWDEWLPYLAMGYRMSPQTALNGYSPYYLLYGRHPMLTGEAVKQLKRDQRRYEHVRKTRFQPKFEVGDLVYLRRAPLDKTDVAVTRGAYKVYQVGANGRLVLQGADGTLFKEHLENCAPCHNPNIDTAVDPTLTTVTAGHVCQVCKSPNRQGAMLLCDYCMDGYHMGCLELAVKEVPAGVWLCPSCAEGAQQG</sequence>
<dbReference type="InterPro" id="IPR043502">
    <property type="entry name" value="DNA/RNA_pol_sf"/>
</dbReference>
<dbReference type="PANTHER" id="PTHR37984">
    <property type="entry name" value="PROTEIN CBG26694"/>
    <property type="match status" value="1"/>
</dbReference>
<dbReference type="Pfam" id="PF17917">
    <property type="entry name" value="RT_RNaseH"/>
    <property type="match status" value="1"/>
</dbReference>
<dbReference type="GO" id="GO:0016787">
    <property type="term" value="F:hydrolase activity"/>
    <property type="evidence" value="ECO:0007669"/>
    <property type="project" value="UniProtKB-KW"/>
</dbReference>
<keyword evidence="2" id="KW-0808">Transferase</keyword>
<dbReference type="InterPro" id="IPR011011">
    <property type="entry name" value="Znf_FYVE_PHD"/>
</dbReference>
<evidence type="ECO:0000256" key="7">
    <source>
        <dbReference type="ARBA" id="ARBA00022759"/>
    </source>
</evidence>
<evidence type="ECO:0000313" key="17">
    <source>
        <dbReference type="Proteomes" id="UP000054558"/>
    </source>
</evidence>
<feature type="domain" description="PHD-type" evidence="14">
    <location>
        <begin position="3055"/>
        <end position="3105"/>
    </location>
</feature>
<dbReference type="SMART" id="SM00249">
    <property type="entry name" value="PHD"/>
    <property type="match status" value="1"/>
</dbReference>
<feature type="region of interest" description="Disordered" evidence="13">
    <location>
        <begin position="1935"/>
        <end position="2038"/>
    </location>
</feature>
<feature type="compositionally biased region" description="Basic residues" evidence="13">
    <location>
        <begin position="100"/>
        <end position="109"/>
    </location>
</feature>
<dbReference type="Gene3D" id="3.40.50.150">
    <property type="entry name" value="Vaccinia Virus protein VP39"/>
    <property type="match status" value="1"/>
</dbReference>
<feature type="compositionally biased region" description="Basic and acidic residues" evidence="13">
    <location>
        <begin position="2012"/>
        <end position="2031"/>
    </location>
</feature>
<dbReference type="PROSITE" id="PS50016">
    <property type="entry name" value="ZF_PHD_2"/>
    <property type="match status" value="1"/>
</dbReference>
<dbReference type="Pfam" id="PF00078">
    <property type="entry name" value="RVT_1"/>
    <property type="match status" value="1"/>
</dbReference>
<dbReference type="Gene3D" id="1.10.340.70">
    <property type="match status" value="1"/>
</dbReference>
<feature type="compositionally biased region" description="Basic and acidic residues" evidence="13">
    <location>
        <begin position="46"/>
        <end position="69"/>
    </location>
</feature>
<feature type="compositionally biased region" description="Gly residues" evidence="13">
    <location>
        <begin position="800"/>
        <end position="810"/>
    </location>
</feature>
<dbReference type="Pfam" id="PF00665">
    <property type="entry name" value="rve"/>
    <property type="match status" value="1"/>
</dbReference>
<dbReference type="Gene3D" id="3.10.20.370">
    <property type="match status" value="1"/>
</dbReference>